<name>A0AB38ZBH8_9CHLR</name>
<accession>A0AB38ZBH8</accession>
<protein>
    <submittedName>
        <fullName evidence="1">Uncharacterized protein</fullName>
    </submittedName>
</protein>
<reference evidence="1" key="1">
    <citation type="submission" date="2023-12" db="EMBL/GenBank/DDBJ databases">
        <title>Isolation of organohalide respiring bacteria Dehalococcoides mccartyi strain GPTCE1 in groundwater collected near a chemical plant in Suzhou, China.</title>
        <authorList>
            <person name="Liu G."/>
        </authorList>
    </citation>
    <scope>NUCLEOTIDE SEQUENCE</scope>
    <source>
        <strain evidence="1">GPTCE1</strain>
    </source>
</reference>
<evidence type="ECO:0000313" key="1">
    <source>
        <dbReference type="EMBL" id="WRO07934.1"/>
    </source>
</evidence>
<sequence>MQGQNNISDVFQVRKKTAEYIDSRIAEVQKHFEDRIESIRRINEKYFQLLCLFSLIDSLAQEYSNYSRGQEQKKFTNFVLEFQKKWDFLEYTDPITFYYDVQEHLIESVNLNSLSEGDVYSPAHMIKSEMTEKVVACLEEKGVQNIADCKRKHRYVDLLYKMRSKLSHELSTSGSVSPMGLGEKEPLPYYVSVSRVYSIDGNLIEDDIWELVVPVEFIERLLLDCLGNYLDFCKKTQRDPFSNNKFERKFRLAWYD</sequence>
<evidence type="ECO:0000313" key="2">
    <source>
        <dbReference type="Proteomes" id="UP001327986"/>
    </source>
</evidence>
<proteinExistence type="predicted"/>
<dbReference type="RefSeq" id="WP_324665505.1">
    <property type="nucleotide sequence ID" value="NZ_CP141531.1"/>
</dbReference>
<gene>
    <name evidence="1" type="ORF">VLL09_03330</name>
</gene>
<organism evidence="1 2">
    <name type="scientific">Dehalococcoides mccartyi</name>
    <dbReference type="NCBI Taxonomy" id="61435"/>
    <lineage>
        <taxon>Bacteria</taxon>
        <taxon>Bacillati</taxon>
        <taxon>Chloroflexota</taxon>
        <taxon>Dehalococcoidia</taxon>
        <taxon>Dehalococcoidales</taxon>
        <taxon>Dehalococcoidaceae</taxon>
        <taxon>Dehalococcoides</taxon>
    </lineage>
</organism>
<dbReference type="EMBL" id="CP141531">
    <property type="protein sequence ID" value="WRO07934.1"/>
    <property type="molecule type" value="Genomic_DNA"/>
</dbReference>
<dbReference type="Proteomes" id="UP001327986">
    <property type="component" value="Chromosome"/>
</dbReference>
<dbReference type="AlphaFoldDB" id="A0AB38ZBH8"/>